<dbReference type="GO" id="GO:0005737">
    <property type="term" value="C:cytoplasm"/>
    <property type="evidence" value="ECO:0007669"/>
    <property type="project" value="TreeGrafter"/>
</dbReference>
<dbReference type="PANTHER" id="PTHR16275">
    <property type="entry name" value="COILED-COIL DOMAIN-CONTAINING PROTEIN 40"/>
    <property type="match status" value="1"/>
</dbReference>
<gene>
    <name evidence="2" type="ORF">DILT_LOCUS14018</name>
</gene>
<dbReference type="Proteomes" id="UP000281553">
    <property type="component" value="Unassembled WGS sequence"/>
</dbReference>
<sequence length="144" mass="16554">MSGTFSCCRTVADYTAESSNLEVEAEGLEKSLKEKNRICEAARNRSLELTKKLQVLAEERQKGLIELQMRQHATRYWEQLSAGRYRRLCPTAQAAKSERERQLGRMRSMLAVVDRLTSDFPAVCVGYFVVQFSFIKKEKIGKRL</sequence>
<keyword evidence="3" id="KW-1185">Reference proteome</keyword>
<feature type="coiled-coil region" evidence="1">
    <location>
        <begin position="11"/>
        <end position="59"/>
    </location>
</feature>
<evidence type="ECO:0000313" key="3">
    <source>
        <dbReference type="Proteomes" id="UP000281553"/>
    </source>
</evidence>
<dbReference type="AlphaFoldDB" id="A0A3P7MII8"/>
<keyword evidence="1" id="KW-0175">Coiled coil</keyword>
<evidence type="ECO:0000313" key="2">
    <source>
        <dbReference type="EMBL" id="VDN22268.1"/>
    </source>
</evidence>
<reference evidence="2 3" key="1">
    <citation type="submission" date="2018-11" db="EMBL/GenBank/DDBJ databases">
        <authorList>
            <consortium name="Pathogen Informatics"/>
        </authorList>
    </citation>
    <scope>NUCLEOTIDE SEQUENCE [LARGE SCALE GENOMIC DNA]</scope>
</reference>
<dbReference type="PANTHER" id="PTHR16275:SF8">
    <property type="entry name" value="COILED-COIL DOMAIN-CONTAINING PROTEIN 40"/>
    <property type="match status" value="1"/>
</dbReference>
<dbReference type="GO" id="GO:0035082">
    <property type="term" value="P:axoneme assembly"/>
    <property type="evidence" value="ECO:0007669"/>
    <property type="project" value="InterPro"/>
</dbReference>
<proteinExistence type="predicted"/>
<protein>
    <submittedName>
        <fullName evidence="2">Uncharacterized protein</fullName>
    </submittedName>
</protein>
<dbReference type="EMBL" id="UYRU01072444">
    <property type="protein sequence ID" value="VDN22268.1"/>
    <property type="molecule type" value="Genomic_DNA"/>
</dbReference>
<name>A0A3P7MII8_DIBLA</name>
<dbReference type="InterPro" id="IPR037386">
    <property type="entry name" value="CCDC40"/>
</dbReference>
<dbReference type="OrthoDB" id="188741at2759"/>
<accession>A0A3P7MII8</accession>
<evidence type="ECO:0000256" key="1">
    <source>
        <dbReference type="SAM" id="Coils"/>
    </source>
</evidence>
<organism evidence="2 3">
    <name type="scientific">Dibothriocephalus latus</name>
    <name type="common">Fish tapeworm</name>
    <name type="synonym">Diphyllobothrium latum</name>
    <dbReference type="NCBI Taxonomy" id="60516"/>
    <lineage>
        <taxon>Eukaryota</taxon>
        <taxon>Metazoa</taxon>
        <taxon>Spiralia</taxon>
        <taxon>Lophotrochozoa</taxon>
        <taxon>Platyhelminthes</taxon>
        <taxon>Cestoda</taxon>
        <taxon>Eucestoda</taxon>
        <taxon>Diphyllobothriidea</taxon>
        <taxon>Diphyllobothriidae</taxon>
        <taxon>Dibothriocephalus</taxon>
    </lineage>
</organism>